<evidence type="ECO:0000256" key="1">
    <source>
        <dbReference type="SAM" id="MobiDB-lite"/>
    </source>
</evidence>
<feature type="region of interest" description="Disordered" evidence="1">
    <location>
        <begin position="19"/>
        <end position="53"/>
    </location>
</feature>
<proteinExistence type="predicted"/>
<evidence type="ECO:0000313" key="3">
    <source>
        <dbReference type="EMBL" id="QOL32171.1"/>
    </source>
</evidence>
<dbReference type="RefSeq" id="WP_193042841.1">
    <property type="nucleotide sequence ID" value="NZ_CP062938.1"/>
</dbReference>
<evidence type="ECO:0000313" key="4">
    <source>
        <dbReference type="Proteomes" id="UP000593943"/>
    </source>
</evidence>
<accession>A0A7L9SPA3</accession>
<dbReference type="AlphaFoldDB" id="A0A7L9SPA3"/>
<dbReference type="KEGG" id="beu:BE0216_06650"/>
<dbReference type="InterPro" id="IPR057893">
    <property type="entry name" value="LRV_2"/>
</dbReference>
<protein>
    <recommendedName>
        <fullName evidence="2">Leucine rich repeat variant domain-containing protein</fullName>
    </recommendedName>
</protein>
<keyword evidence="4" id="KW-1185">Reference proteome</keyword>
<dbReference type="Proteomes" id="UP000593943">
    <property type="component" value="Chromosome"/>
</dbReference>
<evidence type="ECO:0000259" key="2">
    <source>
        <dbReference type="Pfam" id="PF25591"/>
    </source>
</evidence>
<reference evidence="3 4" key="1">
    <citation type="submission" date="2020-10" db="EMBL/GenBank/DDBJ databases">
        <title>Genome sequencing of Bifidobacterium eulemuris_DSMZ_100216.</title>
        <authorList>
            <person name="Kim J."/>
        </authorList>
    </citation>
    <scope>NUCLEOTIDE SEQUENCE [LARGE SCALE GENOMIC DNA]</scope>
    <source>
        <strain evidence="3 4">DSM 100216</strain>
    </source>
</reference>
<feature type="domain" description="Leucine rich repeat variant" evidence="2">
    <location>
        <begin position="57"/>
        <end position="113"/>
    </location>
</feature>
<dbReference type="Pfam" id="PF25591">
    <property type="entry name" value="LRV_2"/>
    <property type="match status" value="1"/>
</dbReference>
<name>A0A7L9SPA3_9BIFI</name>
<organism evidence="3 4">
    <name type="scientific">Bifidobacterium eulemuris</name>
    <dbReference type="NCBI Taxonomy" id="1765219"/>
    <lineage>
        <taxon>Bacteria</taxon>
        <taxon>Bacillati</taxon>
        <taxon>Actinomycetota</taxon>
        <taxon>Actinomycetes</taxon>
        <taxon>Bifidobacteriales</taxon>
        <taxon>Bifidobacteriaceae</taxon>
        <taxon>Bifidobacterium</taxon>
    </lineage>
</organism>
<dbReference type="EMBL" id="CP062938">
    <property type="protein sequence ID" value="QOL32171.1"/>
    <property type="molecule type" value="Genomic_DNA"/>
</dbReference>
<sequence length="121" mass="13485">MTPRRRTRRARRLSQLRHAHRLRRVLGQDDAPSPDSPHDAARGDAAIGPPEPPIMLTPLVACDPSTDAQVLWHIAREAPELRRWLVANPRADAELLEFVSQQGGPGVRRALEVLLRSLDDG</sequence>
<gene>
    <name evidence="3" type="ORF">BE0216_06650</name>
</gene>